<reference evidence="15" key="1">
    <citation type="journal article" date="2006" name="Science">
        <title>Ancient noncoding elements conserved in the human genome.</title>
        <authorList>
            <person name="Venkatesh B."/>
            <person name="Kirkness E.F."/>
            <person name="Loh Y.H."/>
            <person name="Halpern A.L."/>
            <person name="Lee A.P."/>
            <person name="Johnson J."/>
            <person name="Dandona N."/>
            <person name="Viswanathan L.D."/>
            <person name="Tay A."/>
            <person name="Venter J.C."/>
            <person name="Strausberg R.L."/>
            <person name="Brenner S."/>
        </authorList>
    </citation>
    <scope>NUCLEOTIDE SEQUENCE [LARGE SCALE GENOMIC DNA]</scope>
</reference>
<dbReference type="Proteomes" id="UP000314986">
    <property type="component" value="Unassembled WGS sequence"/>
</dbReference>
<dbReference type="Gene3D" id="2.30.30.1190">
    <property type="match status" value="1"/>
</dbReference>
<accession>A0A4W3H0Z6</accession>
<proteinExistence type="predicted"/>
<organism evidence="14 15">
    <name type="scientific">Callorhinchus milii</name>
    <name type="common">Ghost shark</name>
    <dbReference type="NCBI Taxonomy" id="7868"/>
    <lineage>
        <taxon>Eukaryota</taxon>
        <taxon>Metazoa</taxon>
        <taxon>Chordata</taxon>
        <taxon>Craniata</taxon>
        <taxon>Vertebrata</taxon>
        <taxon>Chondrichthyes</taxon>
        <taxon>Holocephali</taxon>
        <taxon>Chimaeriformes</taxon>
        <taxon>Callorhinchidae</taxon>
        <taxon>Callorhinchus</taxon>
    </lineage>
</organism>
<dbReference type="GO" id="GO:0008270">
    <property type="term" value="F:zinc ion binding"/>
    <property type="evidence" value="ECO:0007669"/>
    <property type="project" value="UniProtKB-KW"/>
</dbReference>
<dbReference type="PANTHER" id="PTHR46527">
    <property type="entry name" value="NUCLEOPORIN-LIKE PROTEIN 2"/>
    <property type="match status" value="1"/>
</dbReference>
<evidence type="ECO:0000256" key="2">
    <source>
        <dbReference type="ARBA" id="ARBA00004567"/>
    </source>
</evidence>
<feature type="region of interest" description="Disordered" evidence="12">
    <location>
        <begin position="384"/>
        <end position="452"/>
    </location>
</feature>
<feature type="compositionally biased region" description="Polar residues" evidence="12">
    <location>
        <begin position="70"/>
        <end position="88"/>
    </location>
</feature>
<dbReference type="STRING" id="7868.ENSCMIP00000010363"/>
<feature type="compositionally biased region" description="Polar residues" evidence="12">
    <location>
        <begin position="25"/>
        <end position="37"/>
    </location>
</feature>
<feature type="compositionally biased region" description="Polar residues" evidence="12">
    <location>
        <begin position="435"/>
        <end position="448"/>
    </location>
</feature>
<keyword evidence="6" id="KW-0509">mRNA transport</keyword>
<evidence type="ECO:0000256" key="3">
    <source>
        <dbReference type="ARBA" id="ARBA00022723"/>
    </source>
</evidence>
<dbReference type="InterPro" id="IPR051767">
    <property type="entry name" value="Nucleoporin_NUP42"/>
</dbReference>
<evidence type="ECO:0000256" key="10">
    <source>
        <dbReference type="ARBA" id="ARBA00042384"/>
    </source>
</evidence>
<evidence type="ECO:0000256" key="8">
    <source>
        <dbReference type="ARBA" id="ARBA00037262"/>
    </source>
</evidence>
<evidence type="ECO:0000256" key="4">
    <source>
        <dbReference type="ARBA" id="ARBA00022771"/>
    </source>
</evidence>
<evidence type="ECO:0000256" key="5">
    <source>
        <dbReference type="ARBA" id="ARBA00022833"/>
    </source>
</evidence>
<dbReference type="AlphaFoldDB" id="A0A4W3H0Z6"/>
<evidence type="ECO:0000256" key="12">
    <source>
        <dbReference type="SAM" id="MobiDB-lite"/>
    </source>
</evidence>
<keyword evidence="6" id="KW-0813">Transport</keyword>
<evidence type="ECO:0000313" key="14">
    <source>
        <dbReference type="Ensembl" id="ENSCMIP00000010363.1"/>
    </source>
</evidence>
<dbReference type="SUPFAM" id="SSF90229">
    <property type="entry name" value="CCCH zinc finger"/>
    <property type="match status" value="2"/>
</dbReference>
<name>A0A4W3H0Z6_CALMI</name>
<dbReference type="Gene3D" id="4.10.1000.10">
    <property type="entry name" value="Zinc finger, CCCH-type"/>
    <property type="match status" value="1"/>
</dbReference>
<sequence>MEEDSALSPGEHPQRVTDITEKNKSANASQLKSKSTNPLPPICRFYSRGRYCQYGNRCRFLHEHPEPRPEQQTGGPAETASSPAQSTAKGLVEGVAVKAAEKPLSHGRPEFAVAKAPAQRQPRPKKPCRYYLSGYCVMEERCRFWHPEKQPPLRDPVDMERTRVVHRPAGPGLHLPGPPPTMSKEEVKLTELTQEVARELRGTEITQLIKRFPKDKLIVQEREDGKLTYYRITVQPTDPDWPFDLKEIDIQVSFPDEYPLEVFTVQIPEDQDLPASMGSHMCSCSEEWLKAKHATNKLMGKLELLFRPYLRWLDRNMEKLFTEGARQLKRDLDTERAGIQFVPYQQLQIAVCGTLPPGCPPAQTIKLPPGFPAADTVRGLSQNVQRAKISESDGADASGSGSEMGYSEEEEEEELSSTKPVSVGKHHLQSAGDASGQQGKDSTHNVPQKGTEVRLVGFELGEGTATLAPQQITVSLKCSRYEE</sequence>
<evidence type="ECO:0000256" key="1">
    <source>
        <dbReference type="ARBA" id="ARBA00004335"/>
    </source>
</evidence>
<keyword evidence="7" id="KW-0539">Nucleus</keyword>
<dbReference type="Ensembl" id="ENSCMIT00000010635.1">
    <property type="protein sequence ID" value="ENSCMIP00000010363.1"/>
    <property type="gene ID" value="ENSCMIG00000005466.1"/>
</dbReference>
<keyword evidence="15" id="KW-1185">Reference proteome</keyword>
<dbReference type="PANTHER" id="PTHR46527:SF1">
    <property type="entry name" value="NUCLEOPORIN NUP42"/>
    <property type="match status" value="1"/>
</dbReference>
<dbReference type="InterPro" id="IPR000571">
    <property type="entry name" value="Znf_CCCH"/>
</dbReference>
<evidence type="ECO:0000256" key="9">
    <source>
        <dbReference type="ARBA" id="ARBA00039886"/>
    </source>
</evidence>
<feature type="compositionally biased region" description="Basic and acidic residues" evidence="12">
    <location>
        <begin position="12"/>
        <end position="24"/>
    </location>
</feature>
<feature type="zinc finger region" description="C3H1-type" evidence="11">
    <location>
        <begin position="37"/>
        <end position="65"/>
    </location>
</feature>
<keyword evidence="6" id="KW-0811">Translocation</keyword>
<evidence type="ECO:0000256" key="11">
    <source>
        <dbReference type="PROSITE-ProRule" id="PRU00723"/>
    </source>
</evidence>
<dbReference type="InterPro" id="IPR036855">
    <property type="entry name" value="Znf_CCCH_sf"/>
</dbReference>
<dbReference type="GO" id="GO:0005643">
    <property type="term" value="C:nuclear pore"/>
    <property type="evidence" value="ECO:0007669"/>
    <property type="project" value="UniProtKB-SubCell"/>
</dbReference>
<feature type="region of interest" description="Disordered" evidence="12">
    <location>
        <begin position="63"/>
        <end position="89"/>
    </location>
</feature>
<dbReference type="SMART" id="SM00356">
    <property type="entry name" value="ZnF_C3H1"/>
    <property type="match status" value="2"/>
</dbReference>
<dbReference type="GO" id="GO:0031965">
    <property type="term" value="C:nuclear membrane"/>
    <property type="evidence" value="ECO:0007669"/>
    <property type="project" value="UniProtKB-SubCell"/>
</dbReference>
<protein>
    <recommendedName>
        <fullName evidence="9">Nucleoporin NUP42</fullName>
    </recommendedName>
    <alternativeName>
        <fullName evidence="10">Nucleoporin-like protein 2</fullName>
    </alternativeName>
</protein>
<reference evidence="14" key="5">
    <citation type="submission" date="2025-09" db="UniProtKB">
        <authorList>
            <consortium name="Ensembl"/>
        </authorList>
    </citation>
    <scope>IDENTIFICATION</scope>
</reference>
<keyword evidence="6" id="KW-0653">Protein transport</keyword>
<feature type="compositionally biased region" description="Low complexity" evidence="12">
    <location>
        <begin position="395"/>
        <end position="405"/>
    </location>
</feature>
<feature type="domain" description="C3H1-type" evidence="13">
    <location>
        <begin position="37"/>
        <end position="65"/>
    </location>
</feature>
<comment type="function">
    <text evidence="8">Required for the export of mRNAs containing poly(A) tails from the nucleus into the cytoplasm.</text>
</comment>
<dbReference type="GeneTree" id="ENSGT00390000001338"/>
<evidence type="ECO:0000313" key="15">
    <source>
        <dbReference type="Proteomes" id="UP000314986"/>
    </source>
</evidence>
<keyword evidence="6" id="KW-0906">Nuclear pore complex</keyword>
<evidence type="ECO:0000256" key="7">
    <source>
        <dbReference type="ARBA" id="ARBA00023242"/>
    </source>
</evidence>
<comment type="subcellular location">
    <subcellularLocation>
        <location evidence="1">Nucleus membrane</location>
        <topology evidence="1">Peripheral membrane protein</topology>
        <orientation evidence="1">Cytoplasmic side</orientation>
    </subcellularLocation>
    <subcellularLocation>
        <location evidence="2">Nucleus</location>
        <location evidence="2">Nuclear pore complex</location>
    </subcellularLocation>
</comment>
<dbReference type="Pfam" id="PF00642">
    <property type="entry name" value="zf-CCCH"/>
    <property type="match status" value="1"/>
</dbReference>
<dbReference type="OMA" id="WVFDVKA"/>
<evidence type="ECO:0000259" key="13">
    <source>
        <dbReference type="PROSITE" id="PS50103"/>
    </source>
</evidence>
<keyword evidence="3 11" id="KW-0479">Metal-binding</keyword>
<reference evidence="14" key="4">
    <citation type="submission" date="2025-08" db="UniProtKB">
        <authorList>
            <consortium name="Ensembl"/>
        </authorList>
    </citation>
    <scope>IDENTIFICATION</scope>
</reference>
<dbReference type="InParanoid" id="A0A4W3H0Z6"/>
<dbReference type="PROSITE" id="PS50103">
    <property type="entry name" value="ZF_C3H1"/>
    <property type="match status" value="2"/>
</dbReference>
<reference evidence="15" key="2">
    <citation type="journal article" date="2007" name="PLoS Biol.">
        <title>Survey sequencing and comparative analysis of the elephant shark (Callorhinchus milii) genome.</title>
        <authorList>
            <person name="Venkatesh B."/>
            <person name="Kirkness E.F."/>
            <person name="Loh Y.H."/>
            <person name="Halpern A.L."/>
            <person name="Lee A.P."/>
            <person name="Johnson J."/>
            <person name="Dandona N."/>
            <person name="Viswanathan L.D."/>
            <person name="Tay A."/>
            <person name="Venter J.C."/>
            <person name="Strausberg R.L."/>
            <person name="Brenner S."/>
        </authorList>
    </citation>
    <scope>NUCLEOTIDE SEQUENCE [LARGE SCALE GENOMIC DNA]</scope>
</reference>
<feature type="zinc finger region" description="C3H1-type" evidence="11">
    <location>
        <begin position="122"/>
        <end position="149"/>
    </location>
</feature>
<feature type="compositionally biased region" description="Acidic residues" evidence="12">
    <location>
        <begin position="406"/>
        <end position="415"/>
    </location>
</feature>
<evidence type="ECO:0000256" key="6">
    <source>
        <dbReference type="ARBA" id="ARBA00023132"/>
    </source>
</evidence>
<feature type="region of interest" description="Disordered" evidence="12">
    <location>
        <begin position="1"/>
        <end position="42"/>
    </location>
</feature>
<feature type="domain" description="C3H1-type" evidence="13">
    <location>
        <begin position="122"/>
        <end position="149"/>
    </location>
</feature>
<reference evidence="15" key="3">
    <citation type="journal article" date="2014" name="Nature">
        <title>Elephant shark genome provides unique insights into gnathostome evolution.</title>
        <authorList>
            <consortium name="International Elephant Shark Genome Sequencing Consortium"/>
            <person name="Venkatesh B."/>
            <person name="Lee A.P."/>
            <person name="Ravi V."/>
            <person name="Maurya A.K."/>
            <person name="Lian M.M."/>
            <person name="Swann J.B."/>
            <person name="Ohta Y."/>
            <person name="Flajnik M.F."/>
            <person name="Sutoh Y."/>
            <person name="Kasahara M."/>
            <person name="Hoon S."/>
            <person name="Gangu V."/>
            <person name="Roy S.W."/>
            <person name="Irimia M."/>
            <person name="Korzh V."/>
            <person name="Kondrychyn I."/>
            <person name="Lim Z.W."/>
            <person name="Tay B.H."/>
            <person name="Tohari S."/>
            <person name="Kong K.W."/>
            <person name="Ho S."/>
            <person name="Lorente-Galdos B."/>
            <person name="Quilez J."/>
            <person name="Marques-Bonet T."/>
            <person name="Raney B.J."/>
            <person name="Ingham P.W."/>
            <person name="Tay A."/>
            <person name="Hillier L.W."/>
            <person name="Minx P."/>
            <person name="Boehm T."/>
            <person name="Wilson R.K."/>
            <person name="Brenner S."/>
            <person name="Warren W.C."/>
        </authorList>
    </citation>
    <scope>NUCLEOTIDE SEQUENCE [LARGE SCALE GENOMIC DNA]</scope>
</reference>
<keyword evidence="4 11" id="KW-0863">Zinc-finger</keyword>
<keyword evidence="5 11" id="KW-0862">Zinc</keyword>